<dbReference type="Proteomes" id="UP000260759">
    <property type="component" value="Unassembled WGS sequence"/>
</dbReference>
<feature type="transmembrane region" description="Helical" evidence="1">
    <location>
        <begin position="159"/>
        <end position="188"/>
    </location>
</feature>
<sequence>MYIVIFVNTLAVLFSYLSKYNKFSYGFELAFFCLILFYGVRYNYGNDYISYWQMFDEIASYRSFVLFDDSVRIEPGWILLNKIFSGCGFPFLVFFLTIFQFLSIYYFIKRFVPINKRYIALFIYLFSFDLMLLELSMMRQTIAIFLTMYAVVFLLNQKFIFFSIFALLAPMFHVSAWIITPAYIILLFRFKVATNFQLSFLLVVLFLFLNIDSLNEIFVSLITSHLNTYAVYLDRGAAELGSGLGLTFNLIIMLCILFTINRQSAAIQFLYKWNLLAYIVLPFGFLIDLIARVGFYFSFCSFLVYPFWFSSLTPKYLRQIVVSCCIFYILYSFWLSLNHDIYAPYYSNYQSIFFK</sequence>
<protein>
    <submittedName>
        <fullName evidence="2">EpsG family protein</fullName>
    </submittedName>
</protein>
<dbReference type="Pfam" id="PF14897">
    <property type="entry name" value="EpsG"/>
    <property type="match status" value="1"/>
</dbReference>
<feature type="transmembrane region" description="Helical" evidence="1">
    <location>
        <begin position="269"/>
        <end position="287"/>
    </location>
</feature>
<organism evidence="2 3">
    <name type="scientific">Bacteroides uniformis</name>
    <dbReference type="NCBI Taxonomy" id="820"/>
    <lineage>
        <taxon>Bacteria</taxon>
        <taxon>Pseudomonadati</taxon>
        <taxon>Bacteroidota</taxon>
        <taxon>Bacteroidia</taxon>
        <taxon>Bacteroidales</taxon>
        <taxon>Bacteroidaceae</taxon>
        <taxon>Bacteroides</taxon>
    </lineage>
</organism>
<feature type="transmembrane region" description="Helical" evidence="1">
    <location>
        <begin position="200"/>
        <end position="222"/>
    </location>
</feature>
<feature type="transmembrane region" description="Helical" evidence="1">
    <location>
        <begin position="120"/>
        <end position="153"/>
    </location>
</feature>
<comment type="caution">
    <text evidence="2">The sequence shown here is derived from an EMBL/GenBank/DDBJ whole genome shotgun (WGS) entry which is preliminary data.</text>
</comment>
<keyword evidence="1" id="KW-0472">Membrane</keyword>
<feature type="transmembrane region" description="Helical" evidence="1">
    <location>
        <begin position="242"/>
        <end position="260"/>
    </location>
</feature>
<dbReference type="InterPro" id="IPR049458">
    <property type="entry name" value="EpsG-like"/>
</dbReference>
<name>A0A3E5F4G1_BACUN</name>
<dbReference type="AlphaFoldDB" id="A0A3E5F4G1"/>
<feature type="transmembrane region" description="Helical" evidence="1">
    <location>
        <begin position="25"/>
        <end position="44"/>
    </location>
</feature>
<proteinExistence type="predicted"/>
<accession>A0A3E5F4G1</accession>
<feature type="transmembrane region" description="Helical" evidence="1">
    <location>
        <begin position="83"/>
        <end position="108"/>
    </location>
</feature>
<feature type="transmembrane region" description="Helical" evidence="1">
    <location>
        <begin position="316"/>
        <end position="337"/>
    </location>
</feature>
<evidence type="ECO:0000313" key="3">
    <source>
        <dbReference type="Proteomes" id="UP000260759"/>
    </source>
</evidence>
<keyword evidence="1" id="KW-1133">Transmembrane helix</keyword>
<gene>
    <name evidence="2" type="ORF">DXB37_03000</name>
</gene>
<evidence type="ECO:0000256" key="1">
    <source>
        <dbReference type="SAM" id="Phobius"/>
    </source>
</evidence>
<dbReference type="EMBL" id="QSVA01000002">
    <property type="protein sequence ID" value="RGN96634.1"/>
    <property type="molecule type" value="Genomic_DNA"/>
</dbReference>
<dbReference type="RefSeq" id="WP_117599566.1">
    <property type="nucleotide sequence ID" value="NZ_JAQNSE010000008.1"/>
</dbReference>
<reference evidence="2 3" key="1">
    <citation type="submission" date="2018-08" db="EMBL/GenBank/DDBJ databases">
        <title>A genome reference for cultivated species of the human gut microbiota.</title>
        <authorList>
            <person name="Zou Y."/>
            <person name="Xue W."/>
            <person name="Luo G."/>
        </authorList>
    </citation>
    <scope>NUCLEOTIDE SEQUENCE [LARGE SCALE GENOMIC DNA]</scope>
    <source>
        <strain evidence="2 3">OM03-4</strain>
    </source>
</reference>
<evidence type="ECO:0000313" key="2">
    <source>
        <dbReference type="EMBL" id="RGN96634.1"/>
    </source>
</evidence>
<keyword evidence="1" id="KW-0812">Transmembrane</keyword>